<sequence>MAAPLLRHVGRHCLRAHLSPQLCIRNAIFLGTSAQEETGRSWSKNTAYSGPRSPHSLSVLGLDLCSWSAFGSFVPRQ</sequence>
<evidence type="ECO:0000313" key="1">
    <source>
        <dbReference type="Ensembl" id="ENSSSUP00005009311.1"/>
    </source>
</evidence>
<keyword evidence="2" id="KW-1185">Reference proteome</keyword>
<reference evidence="1 2" key="1">
    <citation type="submission" date="2019-05" db="EMBL/GenBank/DDBJ databases">
        <title>A Chromosome-scale Meerkat (S. suricatta) Genome Assembly.</title>
        <authorList>
            <person name="Dudchenko O."/>
            <person name="Lieberman Aiden E."/>
            <person name="Tung J."/>
            <person name="Barreiro L.B."/>
            <person name="Clutton-Brock T.H."/>
        </authorList>
    </citation>
    <scope>NUCLEOTIDE SEQUENCE [LARGE SCALE GENOMIC DNA]</scope>
</reference>
<evidence type="ECO:0000313" key="2">
    <source>
        <dbReference type="Proteomes" id="UP000472268"/>
    </source>
</evidence>
<reference evidence="1" key="3">
    <citation type="submission" date="2025-09" db="UniProtKB">
        <authorList>
            <consortium name="Ensembl"/>
        </authorList>
    </citation>
    <scope>IDENTIFICATION</scope>
</reference>
<dbReference type="Gene3D" id="1.20.5.540">
    <property type="entry name" value="Single helix bin"/>
    <property type="match status" value="1"/>
</dbReference>
<dbReference type="Proteomes" id="UP000472268">
    <property type="component" value="Chromosome 2"/>
</dbReference>
<reference evidence="1" key="2">
    <citation type="submission" date="2025-08" db="UniProtKB">
        <authorList>
            <consortium name="Ensembl"/>
        </authorList>
    </citation>
    <scope>IDENTIFICATION</scope>
</reference>
<accession>A0A673TJS6</accession>
<proteinExistence type="predicted"/>
<organism evidence="1 2">
    <name type="scientific">Suricata suricatta</name>
    <name type="common">Meerkat</name>
    <dbReference type="NCBI Taxonomy" id="37032"/>
    <lineage>
        <taxon>Eukaryota</taxon>
        <taxon>Metazoa</taxon>
        <taxon>Chordata</taxon>
        <taxon>Craniata</taxon>
        <taxon>Vertebrata</taxon>
        <taxon>Euteleostomi</taxon>
        <taxon>Mammalia</taxon>
        <taxon>Eutheria</taxon>
        <taxon>Laurasiatheria</taxon>
        <taxon>Carnivora</taxon>
        <taxon>Feliformia</taxon>
        <taxon>Herpestidae</taxon>
        <taxon>Suricata</taxon>
    </lineage>
</organism>
<protein>
    <submittedName>
        <fullName evidence="1">Uncharacterized protein</fullName>
    </submittedName>
</protein>
<dbReference type="Ensembl" id="ENSSSUT00005010696.1">
    <property type="protein sequence ID" value="ENSSSUP00005009311.1"/>
    <property type="gene ID" value="ENSSSUG00005006012.1"/>
</dbReference>
<dbReference type="AlphaFoldDB" id="A0A673TJS6"/>
<name>A0A673TJS6_SURSU</name>